<organism evidence="2 3">
    <name type="scientific">Dreissena polymorpha</name>
    <name type="common">Zebra mussel</name>
    <name type="synonym">Mytilus polymorpha</name>
    <dbReference type="NCBI Taxonomy" id="45954"/>
    <lineage>
        <taxon>Eukaryota</taxon>
        <taxon>Metazoa</taxon>
        <taxon>Spiralia</taxon>
        <taxon>Lophotrochozoa</taxon>
        <taxon>Mollusca</taxon>
        <taxon>Bivalvia</taxon>
        <taxon>Autobranchia</taxon>
        <taxon>Heteroconchia</taxon>
        <taxon>Euheterodonta</taxon>
        <taxon>Imparidentia</taxon>
        <taxon>Neoheterodontei</taxon>
        <taxon>Myida</taxon>
        <taxon>Dreissenoidea</taxon>
        <taxon>Dreissenidae</taxon>
        <taxon>Dreissena</taxon>
    </lineage>
</organism>
<name>A0A9D4QRV3_DREPO</name>
<sequence>MHREMKEIHKEMYEMLKSFQNCNKHSAQEQDYNFKGPPSPIICCSCDEEGHARNRFQNRKTQTDNDGRKNIGIGLIDSLGFRTKQSERRNGSIKPKKKIREDRRSRQHYLAS</sequence>
<evidence type="ECO:0000256" key="1">
    <source>
        <dbReference type="SAM" id="MobiDB-lite"/>
    </source>
</evidence>
<keyword evidence="3" id="KW-1185">Reference proteome</keyword>
<comment type="caution">
    <text evidence="2">The sequence shown here is derived from an EMBL/GenBank/DDBJ whole genome shotgun (WGS) entry which is preliminary data.</text>
</comment>
<proteinExistence type="predicted"/>
<feature type="region of interest" description="Disordered" evidence="1">
    <location>
        <begin position="82"/>
        <end position="112"/>
    </location>
</feature>
<evidence type="ECO:0000313" key="2">
    <source>
        <dbReference type="EMBL" id="KAH3840000.1"/>
    </source>
</evidence>
<evidence type="ECO:0000313" key="3">
    <source>
        <dbReference type="Proteomes" id="UP000828390"/>
    </source>
</evidence>
<dbReference type="EMBL" id="JAIWYP010000004">
    <property type="protein sequence ID" value="KAH3840000.1"/>
    <property type="molecule type" value="Genomic_DNA"/>
</dbReference>
<gene>
    <name evidence="2" type="ORF">DPMN_113441</name>
</gene>
<dbReference type="AlphaFoldDB" id="A0A9D4QRV3"/>
<protein>
    <submittedName>
        <fullName evidence="2">Uncharacterized protein</fullName>
    </submittedName>
</protein>
<reference evidence="2" key="2">
    <citation type="submission" date="2020-11" db="EMBL/GenBank/DDBJ databases">
        <authorList>
            <person name="McCartney M.A."/>
            <person name="Auch B."/>
            <person name="Kono T."/>
            <person name="Mallez S."/>
            <person name="Becker A."/>
            <person name="Gohl D.M."/>
            <person name="Silverstein K.A.T."/>
            <person name="Koren S."/>
            <person name="Bechman K.B."/>
            <person name="Herman A."/>
            <person name="Abrahante J.E."/>
            <person name="Garbe J."/>
        </authorList>
    </citation>
    <scope>NUCLEOTIDE SEQUENCE</scope>
    <source>
        <strain evidence="2">Duluth1</strain>
        <tissue evidence="2">Whole animal</tissue>
    </source>
</reference>
<accession>A0A9D4QRV3</accession>
<dbReference type="Proteomes" id="UP000828390">
    <property type="component" value="Unassembled WGS sequence"/>
</dbReference>
<reference evidence="2" key="1">
    <citation type="journal article" date="2019" name="bioRxiv">
        <title>The Genome of the Zebra Mussel, Dreissena polymorpha: A Resource for Invasive Species Research.</title>
        <authorList>
            <person name="McCartney M.A."/>
            <person name="Auch B."/>
            <person name="Kono T."/>
            <person name="Mallez S."/>
            <person name="Zhang Y."/>
            <person name="Obille A."/>
            <person name="Becker A."/>
            <person name="Abrahante J.E."/>
            <person name="Garbe J."/>
            <person name="Badalamenti J.P."/>
            <person name="Herman A."/>
            <person name="Mangelson H."/>
            <person name="Liachko I."/>
            <person name="Sullivan S."/>
            <person name="Sone E.D."/>
            <person name="Koren S."/>
            <person name="Silverstein K.A.T."/>
            <person name="Beckman K.B."/>
            <person name="Gohl D.M."/>
        </authorList>
    </citation>
    <scope>NUCLEOTIDE SEQUENCE</scope>
    <source>
        <strain evidence="2">Duluth1</strain>
        <tissue evidence="2">Whole animal</tissue>
    </source>
</reference>